<keyword evidence="10" id="KW-1185">Reference proteome</keyword>
<feature type="region of interest" description="Disordered" evidence="6">
    <location>
        <begin position="175"/>
        <end position="206"/>
    </location>
</feature>
<keyword evidence="5 7" id="KW-0472">Membrane</keyword>
<dbReference type="InterPro" id="IPR004477">
    <property type="entry name" value="ComEC_N"/>
</dbReference>
<dbReference type="InterPro" id="IPR001279">
    <property type="entry name" value="Metallo-B-lactamas"/>
</dbReference>
<feature type="compositionally biased region" description="Basic and acidic residues" evidence="6">
    <location>
        <begin position="883"/>
        <end position="892"/>
    </location>
</feature>
<gene>
    <name evidence="9" type="ORF">ACFPA8_03680</name>
</gene>
<evidence type="ECO:0000256" key="7">
    <source>
        <dbReference type="SAM" id="Phobius"/>
    </source>
</evidence>
<feature type="transmembrane region" description="Helical" evidence="7">
    <location>
        <begin position="390"/>
        <end position="406"/>
    </location>
</feature>
<feature type="transmembrane region" description="Helical" evidence="7">
    <location>
        <begin position="413"/>
        <end position="431"/>
    </location>
</feature>
<feature type="compositionally biased region" description="Low complexity" evidence="6">
    <location>
        <begin position="1"/>
        <end position="21"/>
    </location>
</feature>
<evidence type="ECO:0000256" key="6">
    <source>
        <dbReference type="SAM" id="MobiDB-lite"/>
    </source>
</evidence>
<feature type="transmembrane region" description="Helical" evidence="7">
    <location>
        <begin position="437"/>
        <end position="458"/>
    </location>
</feature>
<dbReference type="SUPFAM" id="SSF56281">
    <property type="entry name" value="Metallo-hydrolase/oxidoreductase"/>
    <property type="match status" value="1"/>
</dbReference>
<comment type="caution">
    <text evidence="9">The sequence shown here is derived from an EMBL/GenBank/DDBJ whole genome shotgun (WGS) entry which is preliminary data.</text>
</comment>
<dbReference type="PANTHER" id="PTHR30619:SF1">
    <property type="entry name" value="RECOMBINATION PROTEIN 2"/>
    <property type="match status" value="1"/>
</dbReference>
<evidence type="ECO:0000313" key="10">
    <source>
        <dbReference type="Proteomes" id="UP001595997"/>
    </source>
</evidence>
<feature type="region of interest" description="Disordered" evidence="6">
    <location>
        <begin position="865"/>
        <end position="904"/>
    </location>
</feature>
<accession>A0ABV9A3E2</accession>
<feature type="transmembrane region" description="Helical" evidence="7">
    <location>
        <begin position="563"/>
        <end position="583"/>
    </location>
</feature>
<keyword evidence="2" id="KW-1003">Cell membrane</keyword>
<dbReference type="InterPro" id="IPR035681">
    <property type="entry name" value="ComA-like_MBL"/>
</dbReference>
<dbReference type="Proteomes" id="UP001595997">
    <property type="component" value="Unassembled WGS sequence"/>
</dbReference>
<evidence type="ECO:0000256" key="4">
    <source>
        <dbReference type="ARBA" id="ARBA00022989"/>
    </source>
</evidence>
<feature type="transmembrane region" description="Helical" evidence="7">
    <location>
        <begin position="94"/>
        <end position="118"/>
    </location>
</feature>
<evidence type="ECO:0000256" key="1">
    <source>
        <dbReference type="ARBA" id="ARBA00004651"/>
    </source>
</evidence>
<reference evidence="10" key="1">
    <citation type="journal article" date="2019" name="Int. J. Syst. Evol. Microbiol.">
        <title>The Global Catalogue of Microorganisms (GCM) 10K type strain sequencing project: providing services to taxonomists for standard genome sequencing and annotation.</title>
        <authorList>
            <consortium name="The Broad Institute Genomics Platform"/>
            <consortium name="The Broad Institute Genome Sequencing Center for Infectious Disease"/>
            <person name="Wu L."/>
            <person name="Ma J."/>
        </authorList>
    </citation>
    <scope>NUCLEOTIDE SEQUENCE [LARGE SCALE GENOMIC DNA]</scope>
    <source>
        <strain evidence="10">CGMCC 4.7357</strain>
    </source>
</reference>
<keyword evidence="3 7" id="KW-0812">Transmembrane</keyword>
<dbReference type="Pfam" id="PF03772">
    <property type="entry name" value="Competence"/>
    <property type="match status" value="1"/>
</dbReference>
<evidence type="ECO:0000256" key="2">
    <source>
        <dbReference type="ARBA" id="ARBA00022475"/>
    </source>
</evidence>
<dbReference type="RefSeq" id="WP_386442135.1">
    <property type="nucleotide sequence ID" value="NZ_JBHSFH010000003.1"/>
</dbReference>
<dbReference type="EMBL" id="JBHSFH010000003">
    <property type="protein sequence ID" value="MFC4493235.1"/>
    <property type="molecule type" value="Genomic_DNA"/>
</dbReference>
<feature type="compositionally biased region" description="Gly residues" evidence="6">
    <location>
        <begin position="187"/>
        <end position="203"/>
    </location>
</feature>
<proteinExistence type="predicted"/>
<feature type="transmembrane region" description="Helical" evidence="7">
    <location>
        <begin position="470"/>
        <end position="492"/>
    </location>
</feature>
<feature type="compositionally biased region" description="Pro residues" evidence="6">
    <location>
        <begin position="893"/>
        <end position="904"/>
    </location>
</feature>
<feature type="transmembrane region" description="Helical" evidence="7">
    <location>
        <begin position="326"/>
        <end position="345"/>
    </location>
</feature>
<dbReference type="SMART" id="SM00849">
    <property type="entry name" value="Lactamase_B"/>
    <property type="match status" value="1"/>
</dbReference>
<dbReference type="InterPro" id="IPR052159">
    <property type="entry name" value="Competence_DNA_uptake"/>
</dbReference>
<name>A0ABV9A3E2_9ACTN</name>
<protein>
    <submittedName>
        <fullName evidence="9">ComEC/Rec2 family competence protein</fullName>
    </submittedName>
</protein>
<feature type="region of interest" description="Disordered" evidence="6">
    <location>
        <begin position="1"/>
        <end position="33"/>
    </location>
</feature>
<dbReference type="InterPro" id="IPR036866">
    <property type="entry name" value="RibonucZ/Hydroxyglut_hydro"/>
</dbReference>
<feature type="transmembrane region" description="Helical" evidence="7">
    <location>
        <begin position="43"/>
        <end position="74"/>
    </location>
</feature>
<dbReference type="Gene3D" id="3.60.15.10">
    <property type="entry name" value="Ribonuclease Z/Hydroxyacylglutathione hydrolase-like"/>
    <property type="match status" value="1"/>
</dbReference>
<feature type="transmembrane region" description="Helical" evidence="7">
    <location>
        <begin position="590"/>
        <end position="608"/>
    </location>
</feature>
<sequence>MNGTRAAPARRSTAPGARTGTPSGGDSPSREVPADLRLVPPALAAWAAAALALGVSGTVASLGVAACAGSAGLLLARGRAGRTRGTARSTCAPFLATTAALTLLSAAAGGAVAALHAADLRRGPLPRLADEHARVTLELTVTGDPRRMRPRVHGAQQAPAALLFEAEATRVTARGPVGRATPSGRADSGGGVAREGGATGEGGPLTRTVRTPVLVIVRERDGQGTAKWLRLLPSTGLRLDAALLPPSRTGHGQDIAAVVRAHADGPPPVFRKASTAQRTAGSLRAGLREATEDLGGDARGLLPGLVVGDTSRLPPGLEAAFRTTDMTHLLAVSGANLTIMLAVLIGPPGTAHLAERRGLAPRLGISLRGTAALGALLTLAFVVVCRPEPSVIRAAACGLITLLALVTGRRRSLLPALAAAVLLLVLIDPWLALDFGFLLSVLATGALLTLAPRWSAALRHRGCNGRLAEALAAAGAAQTVCAPVVAVLAAHVSLVAVPCNLLAEFAVAPATVLGFAALAAAPFAMPLAKVAAWGASWPTEGIAALARTGADLPGAEISWPGDWGGALLLAVLLVAVVLLGTRFEPARRPWLCAACVLVLLIALTRPVPLVRPFTGWPPSDWRAVACDVGQGDALALAAGQDGTAVVVDAGPDPDAVDDCLRALDVSAVPLLVLTHFHADHVAGLPGVLKGREVGAIQTTSYEEPPGQAEFVHRTARESGVPVIGATAGERRRAGDLTWRALWPLPRTGPTGAQPEGANDASITLLFRARGMRLLLPGDLEPDAQRRLLTAYPRLPPVDVLKVAHHGSAYQYPPLLAQVRPRIALISAGADNPYGHPAPRTLTALRSAGALVRRTDRNGALAVTDTRIRGSAPQGDGAPAVVVQREERREEPRGQPPPAPPLPDG</sequence>
<feature type="domain" description="Metallo-beta-lactamase" evidence="8">
    <location>
        <begin position="630"/>
        <end position="829"/>
    </location>
</feature>
<evidence type="ECO:0000313" key="9">
    <source>
        <dbReference type="EMBL" id="MFC4493235.1"/>
    </source>
</evidence>
<comment type="subcellular location">
    <subcellularLocation>
        <location evidence="1">Cell membrane</location>
        <topology evidence="1">Multi-pass membrane protein</topology>
    </subcellularLocation>
</comment>
<evidence type="ECO:0000256" key="3">
    <source>
        <dbReference type="ARBA" id="ARBA00022692"/>
    </source>
</evidence>
<dbReference type="NCBIfam" id="TIGR00360">
    <property type="entry name" value="ComEC_N-term"/>
    <property type="match status" value="1"/>
</dbReference>
<dbReference type="Pfam" id="PF00753">
    <property type="entry name" value="Lactamase_B"/>
    <property type="match status" value="1"/>
</dbReference>
<dbReference type="CDD" id="cd07731">
    <property type="entry name" value="ComA-like_MBL-fold"/>
    <property type="match status" value="1"/>
</dbReference>
<feature type="transmembrane region" description="Helical" evidence="7">
    <location>
        <begin position="365"/>
        <end position="384"/>
    </location>
</feature>
<keyword evidence="4 7" id="KW-1133">Transmembrane helix</keyword>
<evidence type="ECO:0000256" key="5">
    <source>
        <dbReference type="ARBA" id="ARBA00023136"/>
    </source>
</evidence>
<organism evidence="9 10">
    <name type="scientific">Streptomyces ovatisporus</name>
    <dbReference type="NCBI Taxonomy" id="1128682"/>
    <lineage>
        <taxon>Bacteria</taxon>
        <taxon>Bacillati</taxon>
        <taxon>Actinomycetota</taxon>
        <taxon>Actinomycetes</taxon>
        <taxon>Kitasatosporales</taxon>
        <taxon>Streptomycetaceae</taxon>
        <taxon>Streptomyces</taxon>
    </lineage>
</organism>
<dbReference type="PANTHER" id="PTHR30619">
    <property type="entry name" value="DNA INTERNALIZATION/COMPETENCE PROTEIN COMEC/REC2"/>
    <property type="match status" value="1"/>
</dbReference>
<evidence type="ECO:0000259" key="8">
    <source>
        <dbReference type="SMART" id="SM00849"/>
    </source>
</evidence>